<evidence type="ECO:0000256" key="1">
    <source>
        <dbReference type="SAM" id="MobiDB-lite"/>
    </source>
</evidence>
<feature type="region of interest" description="Disordered" evidence="1">
    <location>
        <begin position="388"/>
        <end position="414"/>
    </location>
</feature>
<dbReference type="RefSeq" id="WP_260193627.1">
    <property type="nucleotide sequence ID" value="NZ_JAFFZE010000016.1"/>
</dbReference>
<reference evidence="2 3" key="1">
    <citation type="submission" date="2021-02" db="EMBL/GenBank/DDBJ databases">
        <title>Actinophytocola xerophila sp. nov., isolated from soil of cotton cropping field.</title>
        <authorList>
            <person name="Huang R."/>
            <person name="Chen X."/>
            <person name="Ge X."/>
            <person name="Liu W."/>
        </authorList>
    </citation>
    <scope>NUCLEOTIDE SEQUENCE [LARGE SCALE GENOMIC DNA]</scope>
    <source>
        <strain evidence="2 3">S1-96</strain>
    </source>
</reference>
<feature type="compositionally biased region" description="Pro residues" evidence="1">
    <location>
        <begin position="259"/>
        <end position="274"/>
    </location>
</feature>
<proteinExistence type="predicted"/>
<evidence type="ECO:0000313" key="3">
    <source>
        <dbReference type="Proteomes" id="UP001156441"/>
    </source>
</evidence>
<name>A0ABT2JDV5_9PSEU</name>
<dbReference type="Proteomes" id="UP001156441">
    <property type="component" value="Unassembled WGS sequence"/>
</dbReference>
<feature type="region of interest" description="Disordered" evidence="1">
    <location>
        <begin position="215"/>
        <end position="278"/>
    </location>
</feature>
<evidence type="ECO:0000313" key="2">
    <source>
        <dbReference type="EMBL" id="MCT2585896.1"/>
    </source>
</evidence>
<keyword evidence="3" id="KW-1185">Reference proteome</keyword>
<evidence type="ECO:0008006" key="4">
    <source>
        <dbReference type="Google" id="ProtNLM"/>
    </source>
</evidence>
<organism evidence="2 3">
    <name type="scientific">Actinophytocola gossypii</name>
    <dbReference type="NCBI Taxonomy" id="2812003"/>
    <lineage>
        <taxon>Bacteria</taxon>
        <taxon>Bacillati</taxon>
        <taxon>Actinomycetota</taxon>
        <taxon>Actinomycetes</taxon>
        <taxon>Pseudonocardiales</taxon>
        <taxon>Pseudonocardiaceae</taxon>
    </lineage>
</organism>
<feature type="region of interest" description="Disordered" evidence="1">
    <location>
        <begin position="427"/>
        <end position="449"/>
    </location>
</feature>
<comment type="caution">
    <text evidence="2">The sequence shown here is derived from an EMBL/GenBank/DDBJ whole genome shotgun (WGS) entry which is preliminary data.</text>
</comment>
<sequence length="449" mass="43907">MLDYTKIDLETQLAHIASELPSAALLSQKAAMWTQAGSSLSSAAQSFGSSTRNLAPDWQDQVGERWLESAEASQRTLTTWDQNVNGNNPSPDLEAVAGAIPPTHETVLRFKKIADQLKPLASNPLVGGAIQAILLQLQQAAGAIMNKLAKDYAAAGEKVAAAGSGTQWQGIQGGGVGATAQSGSFAGGGGALPPGADNAALTSLFAKGAAGAELSATGGESGVDSAGESGESGVDAEEAPVVESMSPELSGGGGLAPAAMPPVSPPPAAPPVAPPATAGPAGVPIAPVVGAAVARGAARGGGAVRMPSVPPARIGPTAIPVAAPPVSPLTAPAAAAAPVIPQPLATPAPAAVTGTAGVGAVPPMMPMMGAAALGAGGSATDAGIGAGLARRPVRRPDDEDTPTPGLPAMLSGKAGVPDPFAAAVRQRTSAGHDAPATVEFLDEDQEVRR</sequence>
<protein>
    <recommendedName>
        <fullName evidence="4">PPE family domain-containing protein</fullName>
    </recommendedName>
</protein>
<gene>
    <name evidence="2" type="ORF">JT362_22525</name>
</gene>
<accession>A0ABT2JDV5</accession>
<dbReference type="EMBL" id="JAFFZE010000016">
    <property type="protein sequence ID" value="MCT2585896.1"/>
    <property type="molecule type" value="Genomic_DNA"/>
</dbReference>
<feature type="compositionally biased region" description="Acidic residues" evidence="1">
    <location>
        <begin position="440"/>
        <end position="449"/>
    </location>
</feature>